<evidence type="ECO:0000313" key="2">
    <source>
        <dbReference type="EMBL" id="ARU60302.1"/>
    </source>
</evidence>
<organism evidence="2 3">
    <name type="scientific">Tumebacillus avium</name>
    <dbReference type="NCBI Taxonomy" id="1903704"/>
    <lineage>
        <taxon>Bacteria</taxon>
        <taxon>Bacillati</taxon>
        <taxon>Bacillota</taxon>
        <taxon>Bacilli</taxon>
        <taxon>Bacillales</taxon>
        <taxon>Alicyclobacillaceae</taxon>
        <taxon>Tumebacillus</taxon>
    </lineage>
</organism>
<gene>
    <name evidence="2" type="ORF">CBW65_03910</name>
</gene>
<evidence type="ECO:0000256" key="1">
    <source>
        <dbReference type="SAM" id="SignalP"/>
    </source>
</evidence>
<sequence>MNKKVGVTLVASMLFVSLFVGANAGWAKDKYSPDFSIPKPISQEDLGLGIDGIQTQTTQGGISAEEIEIAATPKPIREHSKGLSPDFTAPKSISQEEIVSDSDEVIMGFEPEFITSPNWKYWDVDTGSYIDTSTTYTLSGMQNVPIKFVQYDSWGNTSVSVGYRLINANNINLRTSEIIVNGSYTDKAGSVSFPSVPAGTYFLRIYNHSSVKISGNGYVFYW</sequence>
<keyword evidence="1" id="KW-0732">Signal</keyword>
<proteinExistence type="predicted"/>
<dbReference type="Proteomes" id="UP000195437">
    <property type="component" value="Chromosome"/>
</dbReference>
<feature type="chain" id="PRO_5038375564" evidence="1">
    <location>
        <begin position="23"/>
        <end position="222"/>
    </location>
</feature>
<name>A0A1Y0IIH4_9BACL</name>
<dbReference type="KEGG" id="tum:CBW65_03910"/>
<dbReference type="AlphaFoldDB" id="A0A1Y0IIH4"/>
<evidence type="ECO:0000313" key="3">
    <source>
        <dbReference type="Proteomes" id="UP000195437"/>
    </source>
</evidence>
<protein>
    <submittedName>
        <fullName evidence="2">Uncharacterized protein</fullName>
    </submittedName>
</protein>
<feature type="signal peptide" evidence="1">
    <location>
        <begin position="1"/>
        <end position="22"/>
    </location>
</feature>
<dbReference type="RefSeq" id="WP_087455689.1">
    <property type="nucleotide sequence ID" value="NZ_CP021434.1"/>
</dbReference>
<reference evidence="3" key="1">
    <citation type="submission" date="2017-05" db="EMBL/GenBank/DDBJ databases">
        <authorList>
            <person name="Sung H."/>
        </authorList>
    </citation>
    <scope>NUCLEOTIDE SEQUENCE [LARGE SCALE GENOMIC DNA]</scope>
    <source>
        <strain evidence="3">AR23208</strain>
    </source>
</reference>
<accession>A0A1Y0IIH4</accession>
<dbReference type="EMBL" id="CP021434">
    <property type="protein sequence ID" value="ARU60302.1"/>
    <property type="molecule type" value="Genomic_DNA"/>
</dbReference>
<keyword evidence="3" id="KW-1185">Reference proteome</keyword>